<dbReference type="GeneID" id="36402762"/>
<organism evidence="1 2">
    <name type="scientific">Plasmopara halstedii</name>
    <name type="common">Downy mildew of sunflower</name>
    <dbReference type="NCBI Taxonomy" id="4781"/>
    <lineage>
        <taxon>Eukaryota</taxon>
        <taxon>Sar</taxon>
        <taxon>Stramenopiles</taxon>
        <taxon>Oomycota</taxon>
        <taxon>Peronosporomycetes</taxon>
        <taxon>Peronosporales</taxon>
        <taxon>Peronosporaceae</taxon>
        <taxon>Plasmopara</taxon>
    </lineage>
</organism>
<protein>
    <submittedName>
        <fullName evidence="1">Uncharacterized protein</fullName>
    </submittedName>
</protein>
<proteinExistence type="predicted"/>
<name>A0A0P1B711_PLAHL</name>
<evidence type="ECO:0000313" key="2">
    <source>
        <dbReference type="Proteomes" id="UP000054928"/>
    </source>
</evidence>
<evidence type="ECO:0000313" key="1">
    <source>
        <dbReference type="EMBL" id="CEG49974.1"/>
    </source>
</evidence>
<keyword evidence="2" id="KW-1185">Reference proteome</keyword>
<reference evidence="2" key="1">
    <citation type="submission" date="2014-09" db="EMBL/GenBank/DDBJ databases">
        <authorList>
            <person name="Sharma Rahul"/>
            <person name="Thines Marco"/>
        </authorList>
    </citation>
    <scope>NUCLEOTIDE SEQUENCE [LARGE SCALE GENOMIC DNA]</scope>
</reference>
<dbReference type="RefSeq" id="XP_024586343.1">
    <property type="nucleotide sequence ID" value="XM_024721221.1"/>
</dbReference>
<dbReference type="EMBL" id="CCYD01003101">
    <property type="protein sequence ID" value="CEG49974.1"/>
    <property type="molecule type" value="Genomic_DNA"/>
</dbReference>
<dbReference type="AlphaFoldDB" id="A0A0P1B711"/>
<accession>A0A0P1B711</accession>
<sequence>MTVPNGQRLIAVDAVVIKLKLVSISALRVNNIVVQFQTDHASLRFNGNIVAKIPRVDKLFPCSLTQELGEEEKQA</sequence>
<dbReference type="Proteomes" id="UP000054928">
    <property type="component" value="Unassembled WGS sequence"/>
</dbReference>